<protein>
    <submittedName>
        <fullName evidence="1">Uncharacterized protein</fullName>
    </submittedName>
</protein>
<evidence type="ECO:0000313" key="2">
    <source>
        <dbReference type="Proteomes" id="UP000063308"/>
    </source>
</evidence>
<accession>A0A0E4FZQ1</accession>
<name>A0A0E4FZQ1_9BRAD</name>
<sequence>MAIAGRRAWAQRVIKRMIEQDVSGVRLLILASPGANRRSYP</sequence>
<dbReference type="AlphaFoldDB" id="A0A0E4FZQ1"/>
<reference evidence="1 2" key="1">
    <citation type="submission" date="2014-11" db="EMBL/GenBank/DDBJ databases">
        <title>Symbiosis island explosion on the genome of extra-slow-growing strains of soybean bradyrhizobia with massive insertion sequences.</title>
        <authorList>
            <person name="Iida T."/>
            <person name="Minamisawa K."/>
        </authorList>
    </citation>
    <scope>NUCLEOTIDE SEQUENCE [LARGE SCALE GENOMIC DNA]</scope>
    <source>
        <strain evidence="1 2">NK6</strain>
    </source>
</reference>
<gene>
    <name evidence="1" type="ORF">NK6_8878</name>
</gene>
<proteinExistence type="predicted"/>
<dbReference type="Proteomes" id="UP000063308">
    <property type="component" value="Chromosome"/>
</dbReference>
<evidence type="ECO:0000313" key="1">
    <source>
        <dbReference type="EMBL" id="BAR62022.1"/>
    </source>
</evidence>
<dbReference type="EMBL" id="AP014685">
    <property type="protein sequence ID" value="BAR62022.1"/>
    <property type="molecule type" value="Genomic_DNA"/>
</dbReference>
<organism evidence="1 2">
    <name type="scientific">Bradyrhizobium diazoefficiens</name>
    <dbReference type="NCBI Taxonomy" id="1355477"/>
    <lineage>
        <taxon>Bacteria</taxon>
        <taxon>Pseudomonadati</taxon>
        <taxon>Pseudomonadota</taxon>
        <taxon>Alphaproteobacteria</taxon>
        <taxon>Hyphomicrobiales</taxon>
        <taxon>Nitrobacteraceae</taxon>
        <taxon>Bradyrhizobium</taxon>
    </lineage>
</organism>